<feature type="compositionally biased region" description="Basic and acidic residues" evidence="1">
    <location>
        <begin position="129"/>
        <end position="138"/>
    </location>
</feature>
<keyword evidence="2" id="KW-0732">Signal</keyword>
<protein>
    <recommendedName>
        <fullName evidence="5">Transmembrane protein</fullName>
    </recommendedName>
</protein>
<feature type="signal peptide" evidence="2">
    <location>
        <begin position="1"/>
        <end position="21"/>
    </location>
</feature>
<dbReference type="EMBL" id="JXTB01000187">
    <property type="protein sequence ID" value="PON55029.1"/>
    <property type="molecule type" value="Genomic_DNA"/>
</dbReference>
<dbReference type="OrthoDB" id="10424624at2759"/>
<feature type="region of interest" description="Disordered" evidence="1">
    <location>
        <begin position="70"/>
        <end position="174"/>
    </location>
</feature>
<evidence type="ECO:0008006" key="5">
    <source>
        <dbReference type="Google" id="ProtNLM"/>
    </source>
</evidence>
<keyword evidence="4" id="KW-1185">Reference proteome</keyword>
<feature type="compositionally biased region" description="Acidic residues" evidence="1">
    <location>
        <begin position="163"/>
        <end position="174"/>
    </location>
</feature>
<evidence type="ECO:0000256" key="1">
    <source>
        <dbReference type="SAM" id="MobiDB-lite"/>
    </source>
</evidence>
<gene>
    <name evidence="3" type="ORF">PanWU01x14_191370</name>
</gene>
<feature type="compositionally biased region" description="Acidic residues" evidence="1">
    <location>
        <begin position="139"/>
        <end position="153"/>
    </location>
</feature>
<dbReference type="AlphaFoldDB" id="A0A2P5C1Z8"/>
<feature type="chain" id="PRO_5015184230" description="Transmembrane protein" evidence="2">
    <location>
        <begin position="22"/>
        <end position="174"/>
    </location>
</feature>
<feature type="compositionally biased region" description="Basic and acidic residues" evidence="1">
    <location>
        <begin position="89"/>
        <end position="113"/>
    </location>
</feature>
<comment type="caution">
    <text evidence="3">The sequence shown here is derived from an EMBL/GenBank/DDBJ whole genome shotgun (WGS) entry which is preliminary data.</text>
</comment>
<organism evidence="3 4">
    <name type="scientific">Parasponia andersonii</name>
    <name type="common">Sponia andersonii</name>
    <dbReference type="NCBI Taxonomy" id="3476"/>
    <lineage>
        <taxon>Eukaryota</taxon>
        <taxon>Viridiplantae</taxon>
        <taxon>Streptophyta</taxon>
        <taxon>Embryophyta</taxon>
        <taxon>Tracheophyta</taxon>
        <taxon>Spermatophyta</taxon>
        <taxon>Magnoliopsida</taxon>
        <taxon>eudicotyledons</taxon>
        <taxon>Gunneridae</taxon>
        <taxon>Pentapetalae</taxon>
        <taxon>rosids</taxon>
        <taxon>fabids</taxon>
        <taxon>Rosales</taxon>
        <taxon>Cannabaceae</taxon>
        <taxon>Parasponia</taxon>
    </lineage>
</organism>
<evidence type="ECO:0000256" key="2">
    <source>
        <dbReference type="SAM" id="SignalP"/>
    </source>
</evidence>
<evidence type="ECO:0000313" key="4">
    <source>
        <dbReference type="Proteomes" id="UP000237105"/>
    </source>
</evidence>
<accession>A0A2P5C1Z8</accession>
<reference evidence="4" key="1">
    <citation type="submission" date="2016-06" db="EMBL/GenBank/DDBJ databases">
        <title>Parallel loss of symbiosis genes in relatives of nitrogen-fixing non-legume Parasponia.</title>
        <authorList>
            <person name="Van Velzen R."/>
            <person name="Holmer R."/>
            <person name="Bu F."/>
            <person name="Rutten L."/>
            <person name="Van Zeijl A."/>
            <person name="Liu W."/>
            <person name="Santuari L."/>
            <person name="Cao Q."/>
            <person name="Sharma T."/>
            <person name="Shen D."/>
            <person name="Roswanjaya Y."/>
            <person name="Wardhani T."/>
            <person name="Kalhor M.S."/>
            <person name="Jansen J."/>
            <person name="Van den Hoogen J."/>
            <person name="Gungor B."/>
            <person name="Hartog M."/>
            <person name="Hontelez J."/>
            <person name="Verver J."/>
            <person name="Yang W.-C."/>
            <person name="Schijlen E."/>
            <person name="Repin R."/>
            <person name="Schilthuizen M."/>
            <person name="Schranz E."/>
            <person name="Heidstra R."/>
            <person name="Miyata K."/>
            <person name="Fedorova E."/>
            <person name="Kohlen W."/>
            <person name="Bisseling T."/>
            <person name="Smit S."/>
            <person name="Geurts R."/>
        </authorList>
    </citation>
    <scope>NUCLEOTIDE SEQUENCE [LARGE SCALE GENOMIC DNA]</scope>
    <source>
        <strain evidence="4">cv. WU1-14</strain>
    </source>
</reference>
<dbReference type="Proteomes" id="UP000237105">
    <property type="component" value="Unassembled WGS sequence"/>
</dbReference>
<evidence type="ECO:0000313" key="3">
    <source>
        <dbReference type="EMBL" id="PON55029.1"/>
    </source>
</evidence>
<sequence>MKTKIKLTLLALFASINQVSLFPPLGIGAQTDQKEARCIDPVDLPISLGRLTQHHPMKHRHVVVKPNCKAHESLSQAQQLRSQPTVGGEHQDQVHQEQQKVQHVAERLEHLDADVGGLRSSVEKPQGLEPRDESREAENGEVDGDVDLDEDEKLLEREISFDAVEDERDQEERD</sequence>
<feature type="compositionally biased region" description="Polar residues" evidence="1">
    <location>
        <begin position="73"/>
        <end position="85"/>
    </location>
</feature>
<proteinExistence type="predicted"/>
<name>A0A2P5C1Z8_PARAD</name>